<sequence length="432" mass="48457">MLDIKFIRENKDKVREAAKNKNIKVDIDELLKLDEERRGLQVKIDELRAQRNELARAGLPAEALAKAGKGGKPSPKQIKQGKKLKDDIAVQEKKFEKIEFAYAELLDKVPNIIHADVPLGKDDSENVEIERVGEPTSFAFEPKDHITLGKNLDVLDFETAAVVSGSGFYYLKNELALLEFAMIQYTLAKLTAKGYTPFSTPDIARNFAMKGTGYNPRGNEDQIYEIAGADAALIATAEITLGGYLANKTLDKKDLPIRYAGFSHCFRKEGGAYGKESRGLYRVHQFSKVEMFVFCAPEQSEAMHQEIKEIEKEIYSELGIPFRVMDICTGDLGGPAYRKYDLEAWLPMKNDWGEITSCSNCTDYQARRLNIKYKDEDGTVKLVHTLNGTAMAFTRVPIAILENFQQADGSIVIPKVLQKYLPGGLKIIQKKK</sequence>
<comment type="domain">
    <text evidence="6">Consists of two distinct domains, a catalytic core and a N-terminal extension that is involved in tRNA binding.</text>
</comment>
<dbReference type="GO" id="GO:0005737">
    <property type="term" value="C:cytoplasm"/>
    <property type="evidence" value="ECO:0007669"/>
    <property type="project" value="UniProtKB-SubCell"/>
</dbReference>
<dbReference type="Proteomes" id="UP000177939">
    <property type="component" value="Unassembled WGS sequence"/>
</dbReference>
<evidence type="ECO:0000256" key="3">
    <source>
        <dbReference type="ARBA" id="ARBA00022840"/>
    </source>
</evidence>
<dbReference type="GO" id="GO:0006434">
    <property type="term" value="P:seryl-tRNA aminoacylation"/>
    <property type="evidence" value="ECO:0007669"/>
    <property type="project" value="UniProtKB-UniRule"/>
</dbReference>
<dbReference type="Gene3D" id="3.30.930.10">
    <property type="entry name" value="Bira Bifunctional Protein, Domain 2"/>
    <property type="match status" value="1"/>
</dbReference>
<feature type="binding site" evidence="6">
    <location>
        <begin position="236"/>
        <end position="238"/>
    </location>
    <ligand>
        <name>L-serine</name>
        <dbReference type="ChEBI" id="CHEBI:33384"/>
    </ligand>
</feature>
<dbReference type="Pfam" id="PF00587">
    <property type="entry name" value="tRNA-synt_2b"/>
    <property type="match status" value="1"/>
</dbReference>
<feature type="binding site" evidence="6">
    <location>
        <position position="389"/>
    </location>
    <ligand>
        <name>L-serine</name>
        <dbReference type="ChEBI" id="CHEBI:33384"/>
    </ligand>
</feature>
<evidence type="ECO:0000256" key="5">
    <source>
        <dbReference type="ARBA" id="ARBA00023146"/>
    </source>
</evidence>
<comment type="catalytic activity">
    <reaction evidence="6">
        <text>tRNA(Ser) + L-serine + ATP = L-seryl-tRNA(Ser) + AMP + diphosphate + H(+)</text>
        <dbReference type="Rhea" id="RHEA:12292"/>
        <dbReference type="Rhea" id="RHEA-COMP:9669"/>
        <dbReference type="Rhea" id="RHEA-COMP:9703"/>
        <dbReference type="ChEBI" id="CHEBI:15378"/>
        <dbReference type="ChEBI" id="CHEBI:30616"/>
        <dbReference type="ChEBI" id="CHEBI:33019"/>
        <dbReference type="ChEBI" id="CHEBI:33384"/>
        <dbReference type="ChEBI" id="CHEBI:78442"/>
        <dbReference type="ChEBI" id="CHEBI:78533"/>
        <dbReference type="ChEBI" id="CHEBI:456215"/>
        <dbReference type="EC" id="6.1.1.11"/>
    </reaction>
</comment>
<feature type="binding site" evidence="8">
    <location>
        <begin position="283"/>
        <end position="286"/>
    </location>
    <ligand>
        <name>ATP</name>
        <dbReference type="ChEBI" id="CHEBI:30616"/>
    </ligand>
</feature>
<protein>
    <recommendedName>
        <fullName evidence="6">Serine--tRNA ligase</fullName>
        <ecNumber evidence="6">6.1.1.11</ecNumber>
    </recommendedName>
    <alternativeName>
        <fullName evidence="6">Seryl-tRNA synthetase</fullName>
        <shortName evidence="6">SerRS</shortName>
    </alternativeName>
    <alternativeName>
        <fullName evidence="6">Seryl-tRNA(Ser/Sec) synthetase</fullName>
    </alternativeName>
</protein>
<evidence type="ECO:0000256" key="6">
    <source>
        <dbReference type="HAMAP-Rule" id="MF_00176"/>
    </source>
</evidence>
<comment type="caution">
    <text evidence="11">The sequence shown here is derived from an EMBL/GenBank/DDBJ whole genome shotgun (WGS) entry which is preliminary data.</text>
</comment>
<evidence type="ECO:0000256" key="4">
    <source>
        <dbReference type="ARBA" id="ARBA00022917"/>
    </source>
</evidence>
<evidence type="ECO:0000256" key="7">
    <source>
        <dbReference type="PIRSR" id="PIRSR001529-1"/>
    </source>
</evidence>
<keyword evidence="9" id="KW-0175">Coiled coil</keyword>
<gene>
    <name evidence="6" type="primary">serS</name>
    <name evidence="11" type="ORF">A2477_00985</name>
</gene>
<dbReference type="InterPro" id="IPR002317">
    <property type="entry name" value="Ser-tRNA-ligase_type_1"/>
</dbReference>
<dbReference type="GO" id="GO:0004828">
    <property type="term" value="F:serine-tRNA ligase activity"/>
    <property type="evidence" value="ECO:0007669"/>
    <property type="project" value="UniProtKB-UniRule"/>
</dbReference>
<evidence type="ECO:0000256" key="2">
    <source>
        <dbReference type="ARBA" id="ARBA00022741"/>
    </source>
</evidence>
<dbReference type="NCBIfam" id="TIGR00414">
    <property type="entry name" value="serS"/>
    <property type="match status" value="1"/>
</dbReference>
<feature type="binding site" evidence="6">
    <location>
        <position position="283"/>
    </location>
    <ligand>
        <name>ATP</name>
        <dbReference type="ChEBI" id="CHEBI:30616"/>
    </ligand>
</feature>
<dbReference type="InterPro" id="IPR006195">
    <property type="entry name" value="aa-tRNA-synth_II"/>
</dbReference>
<proteinExistence type="inferred from homology"/>
<dbReference type="HAMAP" id="MF_00176">
    <property type="entry name" value="Ser_tRNA_synth_type1"/>
    <property type="match status" value="1"/>
</dbReference>
<dbReference type="UniPathway" id="UPA00906">
    <property type="reaction ID" value="UER00895"/>
</dbReference>
<reference evidence="11 12" key="1">
    <citation type="journal article" date="2016" name="Nat. Commun.">
        <title>Thousands of microbial genomes shed light on interconnected biogeochemical processes in an aquifer system.</title>
        <authorList>
            <person name="Anantharaman K."/>
            <person name="Brown C.T."/>
            <person name="Hug L.A."/>
            <person name="Sharon I."/>
            <person name="Castelle C.J."/>
            <person name="Probst A.J."/>
            <person name="Thomas B.C."/>
            <person name="Singh A."/>
            <person name="Wilkins M.J."/>
            <person name="Karaoz U."/>
            <person name="Brodie E.L."/>
            <person name="Williams K.H."/>
            <person name="Hubbard S.S."/>
            <person name="Banfield J.F."/>
        </authorList>
    </citation>
    <scope>NUCLEOTIDE SEQUENCE [LARGE SCALE GENOMIC DNA]</scope>
</reference>
<dbReference type="InterPro" id="IPR033729">
    <property type="entry name" value="SerRS_core"/>
</dbReference>
<dbReference type="InterPro" id="IPR045864">
    <property type="entry name" value="aa-tRNA-synth_II/BPL/LPL"/>
</dbReference>
<evidence type="ECO:0000256" key="1">
    <source>
        <dbReference type="ARBA" id="ARBA00022598"/>
    </source>
</evidence>
<feature type="binding site" evidence="7">
    <location>
        <position position="236"/>
    </location>
    <ligand>
        <name>L-serine</name>
        <dbReference type="ChEBI" id="CHEBI:33384"/>
    </ligand>
</feature>
<dbReference type="PROSITE" id="PS50862">
    <property type="entry name" value="AA_TRNA_LIGASE_II"/>
    <property type="match status" value="1"/>
</dbReference>
<dbReference type="EMBL" id="MFGL01000001">
    <property type="protein sequence ID" value="OGF41743.1"/>
    <property type="molecule type" value="Genomic_DNA"/>
</dbReference>
<accession>A0A1F5TS66</accession>
<keyword evidence="1 6" id="KW-0436">Ligase</keyword>
<dbReference type="AlphaFoldDB" id="A0A1F5TS66"/>
<organism evidence="11 12">
    <name type="scientific">Candidatus Falkowbacteria bacterium RIFOXYC2_FULL_47_12</name>
    <dbReference type="NCBI Taxonomy" id="1798004"/>
    <lineage>
        <taxon>Bacteria</taxon>
        <taxon>Candidatus Falkowiibacteriota</taxon>
    </lineage>
</organism>
<feature type="binding site" evidence="6 7">
    <location>
        <position position="290"/>
    </location>
    <ligand>
        <name>L-serine</name>
        <dbReference type="ChEBI" id="CHEBI:33384"/>
    </ligand>
</feature>
<feature type="site" description="Important for serine binding" evidence="7">
    <location>
        <position position="389"/>
    </location>
</feature>
<keyword evidence="5 6" id="KW-0030">Aminoacyl-tRNA synthetase</keyword>
<comment type="subunit">
    <text evidence="6">Homodimer. The tRNA molecule binds across the dimer.</text>
</comment>
<evidence type="ECO:0000313" key="12">
    <source>
        <dbReference type="Proteomes" id="UP000177939"/>
    </source>
</evidence>
<dbReference type="InterPro" id="IPR015866">
    <property type="entry name" value="Ser-tRNA-synth_1_N"/>
</dbReference>
<dbReference type="EC" id="6.1.1.11" evidence="6"/>
<dbReference type="GO" id="GO:0016260">
    <property type="term" value="P:selenocysteine biosynthetic process"/>
    <property type="evidence" value="ECO:0007669"/>
    <property type="project" value="UniProtKB-UniRule"/>
</dbReference>
<dbReference type="PANTHER" id="PTHR11778">
    <property type="entry name" value="SERYL-TRNA SYNTHETASE"/>
    <property type="match status" value="1"/>
</dbReference>
<feature type="binding site" evidence="6 8">
    <location>
        <begin position="354"/>
        <end position="357"/>
    </location>
    <ligand>
        <name>ATP</name>
        <dbReference type="ChEBI" id="CHEBI:30616"/>
    </ligand>
</feature>
<comment type="function">
    <text evidence="6">Catalyzes the attachment of serine to tRNA(Ser). Is also able to aminoacylate tRNA(Sec) with serine, to form the misacylated tRNA L-seryl-tRNA(Sec), which will be further converted into selenocysteinyl-tRNA(Sec).</text>
</comment>
<dbReference type="InterPro" id="IPR042103">
    <property type="entry name" value="SerRS_1_N_sf"/>
</dbReference>
<dbReference type="PRINTS" id="PR00981">
    <property type="entry name" value="TRNASYNTHSER"/>
</dbReference>
<comment type="subcellular location">
    <subcellularLocation>
        <location evidence="6">Cytoplasm</location>
    </subcellularLocation>
</comment>
<evidence type="ECO:0000256" key="9">
    <source>
        <dbReference type="SAM" id="Coils"/>
    </source>
</evidence>
<feature type="coiled-coil region" evidence="9">
    <location>
        <begin position="30"/>
        <end position="57"/>
    </location>
</feature>
<feature type="domain" description="Aminoacyl-transfer RNA synthetases class-II family profile" evidence="10">
    <location>
        <begin position="144"/>
        <end position="414"/>
    </location>
</feature>
<dbReference type="PIRSF" id="PIRSF001529">
    <property type="entry name" value="Ser-tRNA-synth_IIa"/>
    <property type="match status" value="1"/>
</dbReference>
<dbReference type="InterPro" id="IPR010978">
    <property type="entry name" value="tRNA-bd_arm"/>
</dbReference>
<feature type="binding site" evidence="7">
    <location>
        <position position="267"/>
    </location>
    <ligand>
        <name>L-serine</name>
        <dbReference type="ChEBI" id="CHEBI:33384"/>
    </ligand>
</feature>
<evidence type="ECO:0000259" key="10">
    <source>
        <dbReference type="PROSITE" id="PS50862"/>
    </source>
</evidence>
<dbReference type="InterPro" id="IPR002314">
    <property type="entry name" value="aa-tRNA-synt_IIb"/>
</dbReference>
<dbReference type="Pfam" id="PF02403">
    <property type="entry name" value="Seryl_tRNA_N"/>
    <property type="match status" value="1"/>
</dbReference>
<evidence type="ECO:0000256" key="8">
    <source>
        <dbReference type="PIRSR" id="PIRSR001529-2"/>
    </source>
</evidence>
<feature type="binding site" evidence="7">
    <location>
        <position position="387"/>
    </location>
    <ligand>
        <name>L-serine</name>
        <dbReference type="ChEBI" id="CHEBI:33384"/>
    </ligand>
</feature>
<feature type="binding site" evidence="6 8">
    <location>
        <begin position="267"/>
        <end position="269"/>
    </location>
    <ligand>
        <name>ATP</name>
        <dbReference type="ChEBI" id="CHEBI:30616"/>
    </ligand>
</feature>
<dbReference type="CDD" id="cd00770">
    <property type="entry name" value="SerRS_core"/>
    <property type="match status" value="1"/>
</dbReference>
<dbReference type="SUPFAM" id="SSF46589">
    <property type="entry name" value="tRNA-binding arm"/>
    <property type="match status" value="1"/>
</dbReference>
<keyword evidence="4 6" id="KW-0648">Protein biosynthesis</keyword>
<dbReference type="Gene3D" id="1.10.287.40">
    <property type="entry name" value="Serine-tRNA synthetase, tRNA binding domain"/>
    <property type="match status" value="1"/>
</dbReference>
<dbReference type="SUPFAM" id="SSF55681">
    <property type="entry name" value="Class II aaRS and biotin synthetases"/>
    <property type="match status" value="1"/>
</dbReference>
<dbReference type="GO" id="GO:0005524">
    <property type="term" value="F:ATP binding"/>
    <property type="evidence" value="ECO:0007669"/>
    <property type="project" value="UniProtKB-UniRule"/>
</dbReference>
<comment type="pathway">
    <text evidence="6">Aminoacyl-tRNA biosynthesis; selenocysteinyl-tRNA(Sec) biosynthesis; L-seryl-tRNA(Sec) from L-serine and tRNA(Sec): step 1/1.</text>
</comment>
<keyword evidence="3 6" id="KW-0067">ATP-binding</keyword>
<keyword evidence="6" id="KW-0963">Cytoplasm</keyword>
<evidence type="ECO:0000313" key="11">
    <source>
        <dbReference type="EMBL" id="OGF41743.1"/>
    </source>
</evidence>
<comment type="catalytic activity">
    <reaction evidence="6">
        <text>tRNA(Sec) + L-serine + ATP = L-seryl-tRNA(Sec) + AMP + diphosphate + H(+)</text>
        <dbReference type="Rhea" id="RHEA:42580"/>
        <dbReference type="Rhea" id="RHEA-COMP:9742"/>
        <dbReference type="Rhea" id="RHEA-COMP:10128"/>
        <dbReference type="ChEBI" id="CHEBI:15378"/>
        <dbReference type="ChEBI" id="CHEBI:30616"/>
        <dbReference type="ChEBI" id="CHEBI:33019"/>
        <dbReference type="ChEBI" id="CHEBI:33384"/>
        <dbReference type="ChEBI" id="CHEBI:78442"/>
        <dbReference type="ChEBI" id="CHEBI:78533"/>
        <dbReference type="ChEBI" id="CHEBI:456215"/>
        <dbReference type="EC" id="6.1.1.11"/>
    </reaction>
</comment>
<keyword evidence="2 6" id="KW-0547">Nucleotide-binding</keyword>
<name>A0A1F5TS66_9BACT</name>
<comment type="similarity">
    <text evidence="6">Belongs to the class-II aminoacyl-tRNA synthetase family. Type-1 seryl-tRNA synthetase subfamily.</text>
</comment>